<evidence type="ECO:0000313" key="9">
    <source>
        <dbReference type="EMBL" id="QTE31590.1"/>
    </source>
</evidence>
<keyword evidence="4" id="KW-0378">Hydrolase</keyword>
<dbReference type="SUPFAM" id="SSF51445">
    <property type="entry name" value="(Trans)glycosidases"/>
    <property type="match status" value="1"/>
</dbReference>
<dbReference type="Gene3D" id="3.20.20.80">
    <property type="entry name" value="Glycosidases"/>
    <property type="match status" value="1"/>
</dbReference>
<dbReference type="Gene3D" id="3.30.379.10">
    <property type="entry name" value="Chitobiase/beta-hexosaminidase domain 2-like"/>
    <property type="match status" value="1"/>
</dbReference>
<keyword evidence="5" id="KW-0326">Glycosidase</keyword>
<dbReference type="AlphaFoldDB" id="A0A8A4ZHQ7"/>
<comment type="similarity">
    <text evidence="2">Belongs to the glycosyl hydrolase 20 family.</text>
</comment>
<feature type="domain" description="Glycoside hydrolase family 20 catalytic" evidence="7">
    <location>
        <begin position="306"/>
        <end position="447"/>
    </location>
</feature>
<dbReference type="PANTHER" id="PTHR22600:SF57">
    <property type="entry name" value="BETA-N-ACETYLHEXOSAMINIDASE"/>
    <property type="match status" value="1"/>
</dbReference>
<dbReference type="InterPro" id="IPR025705">
    <property type="entry name" value="Beta_hexosaminidase_sua/sub"/>
</dbReference>
<dbReference type="Proteomes" id="UP000663937">
    <property type="component" value="Chromosome"/>
</dbReference>
<protein>
    <recommendedName>
        <fullName evidence="3">beta-N-acetylhexosaminidase</fullName>
        <ecNumber evidence="3">3.2.1.52</ecNumber>
    </recommendedName>
</protein>
<evidence type="ECO:0000259" key="8">
    <source>
        <dbReference type="Pfam" id="PF02838"/>
    </source>
</evidence>
<dbReference type="SUPFAM" id="SSF55545">
    <property type="entry name" value="beta-N-acetylhexosaminidase-like domain"/>
    <property type="match status" value="1"/>
</dbReference>
<dbReference type="InterPro" id="IPR015883">
    <property type="entry name" value="Glyco_hydro_20_cat"/>
</dbReference>
<dbReference type="CDD" id="cd06568">
    <property type="entry name" value="GH20_SpHex_like"/>
    <property type="match status" value="1"/>
</dbReference>
<comment type="catalytic activity">
    <reaction evidence="1">
        <text>Hydrolysis of terminal non-reducing N-acetyl-D-hexosamine residues in N-acetyl-beta-D-hexosaminides.</text>
        <dbReference type="EC" id="3.2.1.52"/>
    </reaction>
</comment>
<feature type="domain" description="Glycoside hydrolase family 20 catalytic" evidence="7">
    <location>
        <begin position="133"/>
        <end position="299"/>
    </location>
</feature>
<dbReference type="GO" id="GO:0004563">
    <property type="term" value="F:beta-N-acetylhexosaminidase activity"/>
    <property type="evidence" value="ECO:0007669"/>
    <property type="project" value="UniProtKB-EC"/>
</dbReference>
<dbReference type="PANTHER" id="PTHR22600">
    <property type="entry name" value="BETA-HEXOSAMINIDASE"/>
    <property type="match status" value="1"/>
</dbReference>
<evidence type="ECO:0000256" key="1">
    <source>
        <dbReference type="ARBA" id="ARBA00001231"/>
    </source>
</evidence>
<dbReference type="EC" id="3.2.1.52" evidence="3"/>
<dbReference type="GO" id="GO:0030203">
    <property type="term" value="P:glycosaminoglycan metabolic process"/>
    <property type="evidence" value="ECO:0007669"/>
    <property type="project" value="TreeGrafter"/>
</dbReference>
<dbReference type="InterPro" id="IPR029018">
    <property type="entry name" value="Hex-like_dom2"/>
</dbReference>
<evidence type="ECO:0000256" key="3">
    <source>
        <dbReference type="ARBA" id="ARBA00012663"/>
    </source>
</evidence>
<dbReference type="EMBL" id="CP071868">
    <property type="protein sequence ID" value="QTE31590.1"/>
    <property type="molecule type" value="Genomic_DNA"/>
</dbReference>
<dbReference type="GO" id="GO:0005975">
    <property type="term" value="P:carbohydrate metabolic process"/>
    <property type="evidence" value="ECO:0007669"/>
    <property type="project" value="InterPro"/>
</dbReference>
<dbReference type="InterPro" id="IPR015882">
    <property type="entry name" value="HEX_bac_N"/>
</dbReference>
<evidence type="ECO:0000256" key="2">
    <source>
        <dbReference type="ARBA" id="ARBA00006285"/>
    </source>
</evidence>
<dbReference type="PRINTS" id="PR00738">
    <property type="entry name" value="GLHYDRLASE20"/>
</dbReference>
<dbReference type="KEGG" id="psic:J4E96_16620"/>
<dbReference type="Pfam" id="PF02838">
    <property type="entry name" value="Glyco_hydro_20b"/>
    <property type="match status" value="1"/>
</dbReference>
<dbReference type="Pfam" id="PF00728">
    <property type="entry name" value="Glyco_hydro_20"/>
    <property type="match status" value="2"/>
</dbReference>
<reference evidence="9" key="1">
    <citation type="submission" date="2021-03" db="EMBL/GenBank/DDBJ databases">
        <title>Pengzhenrongella sicca gen. nov., sp. nov., a new member of suborder Micrococcineae isolated from High-Arctic tundra soil.</title>
        <authorList>
            <person name="Peng F."/>
        </authorList>
    </citation>
    <scope>NUCLEOTIDE SEQUENCE</scope>
    <source>
        <strain evidence="9">LRZ-2</strain>
    </source>
</reference>
<evidence type="ECO:0000256" key="4">
    <source>
        <dbReference type="ARBA" id="ARBA00022801"/>
    </source>
</evidence>
<feature type="active site" description="Proton donor" evidence="6">
    <location>
        <position position="296"/>
    </location>
</feature>
<sequence length="484" mass="52018">MPIPREVVAGAGAPFRVVPGVRLVTGDGPAEISLGVLAADDLGRRVGFPLDLLMGPGGDGQTIRLSLDPDAGPADADAAERYEIDASADRIELAAPRLAGLVRALATLRQLVVAGPDGVLEVAAVHVADAPRYPWRGLSLDVVRHFVSVEQVKAVLTLMSEYKFNVLHLHLTDDQGWRIALPSRPRLTERSAQSEVGGGPGGFYTALDYAELIAFAAAREITIVPEIDMPGHVFAAQHAYGELTGSGTPVEVYAGTEVGFSHLHRDLPATAAFLADVFGDLAAMTPGDYVHLGGDEIATMPPDEYAWFVRTAHDILRAAGKRVVGWQEIAAVPLGPGSVVQYWDQREPPEPIVAAAAAGARVLLSPGARVYLDMKYDASSPVGLDWAGFTELRDAYDWEPAELVPGLPPEAILGVEAAVWTETISTRDELYYLLLPRLAAVAEVAWSLPERRCWAGFRVRVAGQAPHWQDEGLAFYRSPQVDWP</sequence>
<evidence type="ECO:0000256" key="5">
    <source>
        <dbReference type="ARBA" id="ARBA00023295"/>
    </source>
</evidence>
<proteinExistence type="inferred from homology"/>
<keyword evidence="10" id="KW-1185">Reference proteome</keyword>
<evidence type="ECO:0000313" key="10">
    <source>
        <dbReference type="Proteomes" id="UP000663937"/>
    </source>
</evidence>
<accession>A0A8A4ZHQ7</accession>
<name>A0A8A4ZHQ7_9MICO</name>
<feature type="domain" description="Beta-hexosaminidase bacterial type N-terminal" evidence="8">
    <location>
        <begin position="2"/>
        <end position="130"/>
    </location>
</feature>
<evidence type="ECO:0000256" key="6">
    <source>
        <dbReference type="PIRSR" id="PIRSR625705-1"/>
    </source>
</evidence>
<gene>
    <name evidence="9" type="ORF">J4E96_16620</name>
</gene>
<dbReference type="InterPro" id="IPR017853">
    <property type="entry name" value="GH"/>
</dbReference>
<organism evidence="9 10">
    <name type="scientific">Pengzhenrongella sicca</name>
    <dbReference type="NCBI Taxonomy" id="2819238"/>
    <lineage>
        <taxon>Bacteria</taxon>
        <taxon>Bacillati</taxon>
        <taxon>Actinomycetota</taxon>
        <taxon>Actinomycetes</taxon>
        <taxon>Micrococcales</taxon>
        <taxon>Pengzhenrongella</taxon>
    </lineage>
</organism>
<evidence type="ECO:0000259" key="7">
    <source>
        <dbReference type="Pfam" id="PF00728"/>
    </source>
</evidence>
<dbReference type="GO" id="GO:0016020">
    <property type="term" value="C:membrane"/>
    <property type="evidence" value="ECO:0007669"/>
    <property type="project" value="TreeGrafter"/>
</dbReference>